<feature type="domain" description="Rieske" evidence="6">
    <location>
        <begin position="421"/>
        <end position="512"/>
    </location>
</feature>
<dbReference type="Pfam" id="PF00355">
    <property type="entry name" value="Rieske"/>
    <property type="match status" value="1"/>
</dbReference>
<keyword evidence="2" id="KW-0479">Metal-binding</keyword>
<dbReference type="GO" id="GO:0016020">
    <property type="term" value="C:membrane"/>
    <property type="evidence" value="ECO:0007669"/>
    <property type="project" value="InterPro"/>
</dbReference>
<keyword evidence="8" id="KW-1185">Reference proteome</keyword>
<proteinExistence type="predicted"/>
<dbReference type="Gene3D" id="2.102.10.10">
    <property type="entry name" value="Rieske [2Fe-2S] iron-sulphur domain"/>
    <property type="match status" value="1"/>
</dbReference>
<comment type="caution">
    <text evidence="7">The sequence shown here is derived from an EMBL/GenBank/DDBJ whole genome shotgun (WGS) entry which is preliminary data.</text>
</comment>
<evidence type="ECO:0000256" key="4">
    <source>
        <dbReference type="ARBA" id="ARBA00023014"/>
    </source>
</evidence>
<dbReference type="InterPro" id="IPR036188">
    <property type="entry name" value="FAD/NAD-bd_sf"/>
</dbReference>
<dbReference type="EMBL" id="BLPF01000003">
    <property type="protein sequence ID" value="GFJ83879.1"/>
    <property type="molecule type" value="Genomic_DNA"/>
</dbReference>
<name>A0A6V8KNW8_9ACTN</name>
<evidence type="ECO:0000256" key="2">
    <source>
        <dbReference type="ARBA" id="ARBA00022723"/>
    </source>
</evidence>
<reference evidence="7 8" key="2">
    <citation type="submission" date="2020-03" db="EMBL/GenBank/DDBJ databases">
        <authorList>
            <person name="Ichikawa N."/>
            <person name="Kimura A."/>
            <person name="Kitahashi Y."/>
            <person name="Uohara A."/>
        </authorList>
    </citation>
    <scope>NUCLEOTIDE SEQUENCE [LARGE SCALE GENOMIC DNA]</scope>
    <source>
        <strain evidence="7 8">NBRC 108639</strain>
    </source>
</reference>
<dbReference type="AlphaFoldDB" id="A0A6V8KNW8"/>
<dbReference type="PROSITE" id="PS51296">
    <property type="entry name" value="RIESKE"/>
    <property type="match status" value="1"/>
</dbReference>
<dbReference type="InterPro" id="IPR038010">
    <property type="entry name" value="YhfW_C"/>
</dbReference>
<dbReference type="GO" id="GO:0004497">
    <property type="term" value="F:monooxygenase activity"/>
    <property type="evidence" value="ECO:0007669"/>
    <property type="project" value="UniProtKB-ARBA"/>
</dbReference>
<protein>
    <submittedName>
        <fullName evidence="7">Iron-sulfur-binding protein</fullName>
    </submittedName>
</protein>
<reference evidence="7 8" key="1">
    <citation type="submission" date="2020-03" db="EMBL/GenBank/DDBJ databases">
        <title>Whole genome shotgun sequence of Phytohabitans houttuyneae NBRC 108639.</title>
        <authorList>
            <person name="Komaki H."/>
            <person name="Tamura T."/>
        </authorList>
    </citation>
    <scope>NUCLEOTIDE SEQUENCE [LARGE SCALE GENOMIC DNA]</scope>
    <source>
        <strain evidence="7 8">NBRC 108639</strain>
    </source>
</reference>
<evidence type="ECO:0000256" key="5">
    <source>
        <dbReference type="ARBA" id="ARBA00023157"/>
    </source>
</evidence>
<dbReference type="Gene3D" id="3.50.50.60">
    <property type="entry name" value="FAD/NAD(P)-binding domain"/>
    <property type="match status" value="1"/>
</dbReference>
<evidence type="ECO:0000259" key="6">
    <source>
        <dbReference type="PROSITE" id="PS51296"/>
    </source>
</evidence>
<dbReference type="RefSeq" id="WP_173066862.1">
    <property type="nucleotide sequence ID" value="NZ_BAABGO010000030.1"/>
</dbReference>
<evidence type="ECO:0000256" key="1">
    <source>
        <dbReference type="ARBA" id="ARBA00022714"/>
    </source>
</evidence>
<dbReference type="InterPro" id="IPR006076">
    <property type="entry name" value="FAD-dep_OxRdtase"/>
</dbReference>
<dbReference type="Proteomes" id="UP000482800">
    <property type="component" value="Unassembled WGS sequence"/>
</dbReference>
<dbReference type="InterPro" id="IPR005805">
    <property type="entry name" value="Rieske_Fe-S_prot_C"/>
</dbReference>
<dbReference type="Gene3D" id="3.30.9.10">
    <property type="entry name" value="D-Amino Acid Oxidase, subunit A, domain 2"/>
    <property type="match status" value="1"/>
</dbReference>
<accession>A0A6V8KNW8</accession>
<dbReference type="InterPro" id="IPR017941">
    <property type="entry name" value="Rieske_2Fe-2S"/>
</dbReference>
<dbReference type="GO" id="GO:0051537">
    <property type="term" value="F:2 iron, 2 sulfur cluster binding"/>
    <property type="evidence" value="ECO:0007669"/>
    <property type="project" value="UniProtKB-KW"/>
</dbReference>
<dbReference type="GO" id="GO:0046872">
    <property type="term" value="F:metal ion binding"/>
    <property type="evidence" value="ECO:0007669"/>
    <property type="project" value="UniProtKB-KW"/>
</dbReference>
<evidence type="ECO:0000256" key="3">
    <source>
        <dbReference type="ARBA" id="ARBA00023004"/>
    </source>
</evidence>
<sequence length="512" mass="54473">MPTLPETPRSYWLDSSAGTDYPPLAEDVAVEVVVVGAGIAGVCTAWELARAGRRVALVEAGRVVGSTTGYTTAKLTAQHGLIYERLRSSLGADAAASYAAAQQDGIDRVAAVTAELDLECELERLPAYTYVTDEDGVKQVRAEAEAAAAAGLPATFVTDTGLPFAVAGAVRVQDQAQFHPRRYLLGLVEDLLRRGGLVFEQSRVVELDEGEPCRVTTQSGATVTAEHVVVATHYPFVDRVPLFTRLVPRRELVVAAPIPAAADPGGMYLTTEEGTRSVRTAPHAVGQRLLIVTGEHFRPGAADIKERWQRLAGWTERHFGVAELTYHWAAQDNITPDGVPYIGRLHPKATRTWVATGFNAWGMTNGVAAGRLLAALIGGQSLPWAKLFDPGRVHPLAEAPAFVKGNLAVAAHFVGDRLRSGPVDSPDDLAPDSGAVLKVDGEHRAVYRDAGGELHAVSATCTHLGCRVAFNAAERSWDCPCHGSRFSVDGEVLHGPATKPLAKAASEDAGEQ</sequence>
<dbReference type="SUPFAM" id="SSF51905">
    <property type="entry name" value="FAD/NAD(P)-binding domain"/>
    <property type="match status" value="1"/>
</dbReference>
<keyword evidence="4" id="KW-0411">Iron-sulfur</keyword>
<keyword evidence="1" id="KW-0001">2Fe-2S</keyword>
<gene>
    <name evidence="7" type="ORF">Phou_080590</name>
</gene>
<dbReference type="PRINTS" id="PR00162">
    <property type="entry name" value="RIESKE"/>
</dbReference>
<dbReference type="CDD" id="cd03477">
    <property type="entry name" value="Rieske_YhfW_C"/>
    <property type="match status" value="1"/>
</dbReference>
<evidence type="ECO:0000313" key="8">
    <source>
        <dbReference type="Proteomes" id="UP000482800"/>
    </source>
</evidence>
<dbReference type="GO" id="GO:0016705">
    <property type="term" value="F:oxidoreductase activity, acting on paired donors, with incorporation or reduction of molecular oxygen"/>
    <property type="evidence" value="ECO:0007669"/>
    <property type="project" value="UniProtKB-ARBA"/>
</dbReference>
<evidence type="ECO:0000313" key="7">
    <source>
        <dbReference type="EMBL" id="GFJ83879.1"/>
    </source>
</evidence>
<keyword evidence="5" id="KW-1015">Disulfide bond</keyword>
<dbReference type="GO" id="GO:0005737">
    <property type="term" value="C:cytoplasm"/>
    <property type="evidence" value="ECO:0007669"/>
    <property type="project" value="TreeGrafter"/>
</dbReference>
<organism evidence="7 8">
    <name type="scientific">Phytohabitans houttuyneae</name>
    <dbReference type="NCBI Taxonomy" id="1076126"/>
    <lineage>
        <taxon>Bacteria</taxon>
        <taxon>Bacillati</taxon>
        <taxon>Actinomycetota</taxon>
        <taxon>Actinomycetes</taxon>
        <taxon>Micromonosporales</taxon>
        <taxon>Micromonosporaceae</taxon>
    </lineage>
</organism>
<dbReference type="PANTHER" id="PTHR13847:SF274">
    <property type="entry name" value="RIESKE 2FE-2S IRON-SULFUR PROTEIN YHFW-RELATED"/>
    <property type="match status" value="1"/>
</dbReference>
<dbReference type="SUPFAM" id="SSF50022">
    <property type="entry name" value="ISP domain"/>
    <property type="match status" value="1"/>
</dbReference>
<dbReference type="Pfam" id="PF01266">
    <property type="entry name" value="DAO"/>
    <property type="match status" value="1"/>
</dbReference>
<dbReference type="FunFam" id="2.102.10.10:FF:000014">
    <property type="entry name" value="Oxidoreductase, FAD dependent"/>
    <property type="match status" value="1"/>
</dbReference>
<dbReference type="InterPro" id="IPR036922">
    <property type="entry name" value="Rieske_2Fe-2S_sf"/>
</dbReference>
<dbReference type="PANTHER" id="PTHR13847">
    <property type="entry name" value="SARCOSINE DEHYDROGENASE-RELATED"/>
    <property type="match status" value="1"/>
</dbReference>
<keyword evidence="3" id="KW-0408">Iron</keyword>